<dbReference type="Gene3D" id="1.10.10.580">
    <property type="entry name" value="Structural maintenance of chromosome 1. Chain E"/>
    <property type="match status" value="1"/>
</dbReference>
<dbReference type="InterPro" id="IPR003768">
    <property type="entry name" value="ScpA"/>
</dbReference>
<dbReference type="PANTHER" id="PTHR33969:SF2">
    <property type="entry name" value="SEGREGATION AND CONDENSATION PROTEIN A"/>
    <property type="match status" value="1"/>
</dbReference>
<reference evidence="2" key="1">
    <citation type="submission" date="2020-07" db="EMBL/GenBank/DDBJ databases">
        <title>Huge and variable diversity of episymbiotic CPR bacteria and DPANN archaea in groundwater ecosystems.</title>
        <authorList>
            <person name="He C.Y."/>
            <person name="Keren R."/>
            <person name="Whittaker M."/>
            <person name="Farag I.F."/>
            <person name="Doudna J."/>
            <person name="Cate J.H.D."/>
            <person name="Banfield J.F."/>
        </authorList>
    </citation>
    <scope>NUCLEOTIDE SEQUENCE</scope>
    <source>
        <strain evidence="2">NC_groundwater_191_Ag_S-0.1um_45_8</strain>
    </source>
</reference>
<protein>
    <recommendedName>
        <fullName evidence="1">Segregation and condensation protein A</fullName>
    </recommendedName>
</protein>
<organism evidence="2 3">
    <name type="scientific">Candidatus Sungiibacteriota bacterium</name>
    <dbReference type="NCBI Taxonomy" id="2750080"/>
    <lineage>
        <taxon>Bacteria</taxon>
        <taxon>Candidatus Sungiibacteriota</taxon>
    </lineage>
</organism>
<sequence length="235" mass="27176">MYHIKLEKFEGPLDLLHQLIESKKLEITEISLAEVSDQFLGYLKNSKRLALEDLADFLNVAGRLCLIKSRALLPFLQLTEAEEKDVQNLKEQLVEYQKYKELAGLLGRLDRKADRIYARAYLAALEPIFYFPKKLTGESLAGSLENLIHTLTLPQRIPQAHMVSKISLAQKLEEIQNKIKEKTELNFFQITDPKNSEEKMVAFMAVLELLKRSQISAEQKINFEDIKLKWLIQEC</sequence>
<evidence type="ECO:0000313" key="2">
    <source>
        <dbReference type="EMBL" id="MBI2052230.1"/>
    </source>
</evidence>
<name>A0A9D6DQW9_9BACT</name>
<evidence type="ECO:0000256" key="1">
    <source>
        <dbReference type="ARBA" id="ARBA00044777"/>
    </source>
</evidence>
<dbReference type="Pfam" id="PF02616">
    <property type="entry name" value="SMC_ScpA"/>
    <property type="match status" value="1"/>
</dbReference>
<dbReference type="EMBL" id="JACOYY010000031">
    <property type="protein sequence ID" value="MBI2052230.1"/>
    <property type="molecule type" value="Genomic_DNA"/>
</dbReference>
<dbReference type="PANTHER" id="PTHR33969">
    <property type="entry name" value="SEGREGATION AND CONDENSATION PROTEIN A"/>
    <property type="match status" value="1"/>
</dbReference>
<dbReference type="AlphaFoldDB" id="A0A9D6DQW9"/>
<dbReference type="Proteomes" id="UP000786662">
    <property type="component" value="Unassembled WGS sequence"/>
</dbReference>
<proteinExistence type="predicted"/>
<comment type="caution">
    <text evidence="2">The sequence shown here is derived from an EMBL/GenBank/DDBJ whole genome shotgun (WGS) entry which is preliminary data.</text>
</comment>
<gene>
    <name evidence="2" type="ORF">HYT38_00935</name>
</gene>
<accession>A0A9D6DQW9</accession>
<evidence type="ECO:0000313" key="3">
    <source>
        <dbReference type="Proteomes" id="UP000786662"/>
    </source>
</evidence>
<dbReference type="Gene3D" id="6.10.250.2410">
    <property type="match status" value="1"/>
</dbReference>
<dbReference type="InterPro" id="IPR023093">
    <property type="entry name" value="ScpA-like_C"/>
</dbReference>